<gene>
    <name evidence="1" type="ORF">L1987_16671</name>
</gene>
<dbReference type="EMBL" id="CM042023">
    <property type="protein sequence ID" value="KAI3811972.1"/>
    <property type="molecule type" value="Genomic_DNA"/>
</dbReference>
<name>A0ACB9IV38_9ASTR</name>
<accession>A0ACB9IV38</accession>
<comment type="caution">
    <text evidence="1">The sequence shown here is derived from an EMBL/GenBank/DDBJ whole genome shotgun (WGS) entry which is preliminary data.</text>
</comment>
<dbReference type="Proteomes" id="UP001056120">
    <property type="component" value="Linkage Group LG06"/>
</dbReference>
<evidence type="ECO:0000313" key="1">
    <source>
        <dbReference type="EMBL" id="KAI3811972.1"/>
    </source>
</evidence>
<reference evidence="1 2" key="2">
    <citation type="journal article" date="2022" name="Mol. Ecol. Resour.">
        <title>The genomes of chicory, endive, great burdock and yacon provide insights into Asteraceae paleo-polyploidization history and plant inulin production.</title>
        <authorList>
            <person name="Fan W."/>
            <person name="Wang S."/>
            <person name="Wang H."/>
            <person name="Wang A."/>
            <person name="Jiang F."/>
            <person name="Liu H."/>
            <person name="Zhao H."/>
            <person name="Xu D."/>
            <person name="Zhang Y."/>
        </authorList>
    </citation>
    <scope>NUCLEOTIDE SEQUENCE [LARGE SCALE GENOMIC DNA]</scope>
    <source>
        <strain evidence="2">cv. Yunnan</strain>
        <tissue evidence="1">Leaves</tissue>
    </source>
</reference>
<evidence type="ECO:0000313" key="2">
    <source>
        <dbReference type="Proteomes" id="UP001056120"/>
    </source>
</evidence>
<protein>
    <submittedName>
        <fullName evidence="1">Uncharacterized protein</fullName>
    </submittedName>
</protein>
<organism evidence="1 2">
    <name type="scientific">Smallanthus sonchifolius</name>
    <dbReference type="NCBI Taxonomy" id="185202"/>
    <lineage>
        <taxon>Eukaryota</taxon>
        <taxon>Viridiplantae</taxon>
        <taxon>Streptophyta</taxon>
        <taxon>Embryophyta</taxon>
        <taxon>Tracheophyta</taxon>
        <taxon>Spermatophyta</taxon>
        <taxon>Magnoliopsida</taxon>
        <taxon>eudicotyledons</taxon>
        <taxon>Gunneridae</taxon>
        <taxon>Pentapetalae</taxon>
        <taxon>asterids</taxon>
        <taxon>campanulids</taxon>
        <taxon>Asterales</taxon>
        <taxon>Asteraceae</taxon>
        <taxon>Asteroideae</taxon>
        <taxon>Heliantheae alliance</taxon>
        <taxon>Millerieae</taxon>
        <taxon>Smallanthus</taxon>
    </lineage>
</organism>
<keyword evidence="2" id="KW-1185">Reference proteome</keyword>
<sequence>MASFAVKMMAGSPPPVTESNGSNAKGPAATSVKRSNLPLQVRVKELQKLETSEKKSMNISRRGLALFLTAASFSAVTLSSPKSAEARISKAEMKKMILEKLKILREKVGLSKQETEEDEKIASSSPPPPEPDKEISPPATSAPSIGEEKTAVPPPEPPYPSIQNYNKVAVEAAILP</sequence>
<proteinExistence type="predicted"/>
<reference evidence="2" key="1">
    <citation type="journal article" date="2022" name="Mol. Ecol. Resour.">
        <title>The genomes of chicory, endive, great burdock and yacon provide insights into Asteraceae palaeo-polyploidization history and plant inulin production.</title>
        <authorList>
            <person name="Fan W."/>
            <person name="Wang S."/>
            <person name="Wang H."/>
            <person name="Wang A."/>
            <person name="Jiang F."/>
            <person name="Liu H."/>
            <person name="Zhao H."/>
            <person name="Xu D."/>
            <person name="Zhang Y."/>
        </authorList>
    </citation>
    <scope>NUCLEOTIDE SEQUENCE [LARGE SCALE GENOMIC DNA]</scope>
    <source>
        <strain evidence="2">cv. Yunnan</strain>
    </source>
</reference>